<accession>A0AAJ1AH11</accession>
<evidence type="ECO:0000256" key="6">
    <source>
        <dbReference type="ARBA" id="ARBA00016919"/>
    </source>
</evidence>
<dbReference type="AlphaFoldDB" id="A0AAJ1AH11"/>
<dbReference type="Proteomes" id="UP001197609">
    <property type="component" value="Unassembled WGS sequence"/>
</dbReference>
<evidence type="ECO:0000256" key="10">
    <source>
        <dbReference type="ARBA" id="ARBA00022909"/>
    </source>
</evidence>
<dbReference type="GO" id="GO:0005829">
    <property type="term" value="C:cytosol"/>
    <property type="evidence" value="ECO:0007669"/>
    <property type="project" value="TreeGrafter"/>
</dbReference>
<keyword evidence="9 12" id="KW-0460">Magnesium</keyword>
<evidence type="ECO:0000256" key="7">
    <source>
        <dbReference type="ARBA" id="ARBA00022679"/>
    </source>
</evidence>
<dbReference type="InterPro" id="IPR006390">
    <property type="entry name" value="DHP_synth_dom"/>
</dbReference>
<dbReference type="PANTHER" id="PTHR20941:SF1">
    <property type="entry name" value="FOLIC ACID SYNTHESIS PROTEIN FOL1"/>
    <property type="match status" value="1"/>
</dbReference>
<dbReference type="GO" id="GO:0046656">
    <property type="term" value="P:folic acid biosynthetic process"/>
    <property type="evidence" value="ECO:0007669"/>
    <property type="project" value="UniProtKB-KW"/>
</dbReference>
<sequence length="283" mass="31238">MNAITPLRFRCKDRMLDVQEKTWIVGVLNITPDSFSDGGRFLDPGLAIDQAKRMVEEGADILELGGESTRPGAVPVSVDEELRRIIPVLRDLRSKLVIPLAVDTYKSDVARVVLEEGAEIINDIYGVREEGRLAAVVAEKQAGLVIMHMKGTPQDMQIEPRYNDVVGEVSAFLADRIAFAERMGVHSQSIIVDPGLGFGKRSQDNLTLLRHLEKFHRLEKPIMVGPSRKSLVGNVLNLPVEQRQYGTAACIATAVLQGAAFVRVHDVRSCAHLVRMLDAIKRA</sequence>
<gene>
    <name evidence="14" type="primary">folP</name>
    <name evidence="14" type="ORF">K8G79_00015</name>
</gene>
<dbReference type="NCBIfam" id="TIGR01496">
    <property type="entry name" value="DHPS"/>
    <property type="match status" value="1"/>
</dbReference>
<evidence type="ECO:0000256" key="1">
    <source>
        <dbReference type="ARBA" id="ARBA00000012"/>
    </source>
</evidence>
<comment type="cofactor">
    <cofactor evidence="2 12">
        <name>Mg(2+)</name>
        <dbReference type="ChEBI" id="CHEBI:18420"/>
    </cofactor>
</comment>
<evidence type="ECO:0000313" key="14">
    <source>
        <dbReference type="EMBL" id="MBZ0158530.1"/>
    </source>
</evidence>
<reference evidence="14 15" key="1">
    <citation type="journal article" date="2021" name="bioRxiv">
        <title>Unraveling nitrogen, sulfur and carbon metabolic pathways and microbial community transcriptional responses to substrate deprivation and toxicity stresses in a bioreactor mimicking anoxic brackish coastal sediment conditions.</title>
        <authorList>
            <person name="Martins P.D."/>
            <person name="Echeveste M.J."/>
            <person name="Arshad A."/>
            <person name="Kurth J."/>
            <person name="Ouboter H."/>
            <person name="Jetten M.S.M."/>
            <person name="Welte C.U."/>
        </authorList>
    </citation>
    <scope>NUCLEOTIDE SEQUENCE [LARGE SCALE GENOMIC DNA]</scope>
    <source>
        <strain evidence="14">MAG_38</strain>
    </source>
</reference>
<dbReference type="PROSITE" id="PS00792">
    <property type="entry name" value="DHPS_1"/>
    <property type="match status" value="1"/>
</dbReference>
<evidence type="ECO:0000256" key="4">
    <source>
        <dbReference type="ARBA" id="ARBA00009503"/>
    </source>
</evidence>
<evidence type="ECO:0000256" key="11">
    <source>
        <dbReference type="ARBA" id="ARBA00030193"/>
    </source>
</evidence>
<keyword evidence="10 12" id="KW-0289">Folate biosynthesis</keyword>
<dbReference type="PROSITE" id="PS50972">
    <property type="entry name" value="PTERIN_BINDING"/>
    <property type="match status" value="1"/>
</dbReference>
<organism evidence="14 15">
    <name type="scientific">Candidatus Methylomirabilis tolerans</name>
    <dbReference type="NCBI Taxonomy" id="3123416"/>
    <lineage>
        <taxon>Bacteria</taxon>
        <taxon>Candidatus Methylomirabilota</taxon>
        <taxon>Candidatus Methylomirabilia</taxon>
        <taxon>Candidatus Methylomirabilales</taxon>
        <taxon>Candidatus Methylomirabilaceae</taxon>
        <taxon>Candidatus Methylomirabilis</taxon>
    </lineage>
</organism>
<comment type="function">
    <text evidence="12">Catalyzes the condensation of para-aminobenzoate (pABA) with 6-hydroxymethyl-7,8-dihydropterin diphosphate (DHPt-PP) to form 7,8-dihydropteroate (H2Pte), the immediate precursor of folate derivatives.</text>
</comment>
<feature type="domain" description="Pterin-binding" evidence="13">
    <location>
        <begin position="22"/>
        <end position="275"/>
    </location>
</feature>
<dbReference type="InterPro" id="IPR045031">
    <property type="entry name" value="DHP_synth-like"/>
</dbReference>
<evidence type="ECO:0000313" key="15">
    <source>
        <dbReference type="Proteomes" id="UP001197609"/>
    </source>
</evidence>
<evidence type="ECO:0000256" key="8">
    <source>
        <dbReference type="ARBA" id="ARBA00022723"/>
    </source>
</evidence>
<evidence type="ECO:0000256" key="3">
    <source>
        <dbReference type="ARBA" id="ARBA00004763"/>
    </source>
</evidence>
<dbReference type="CDD" id="cd00739">
    <property type="entry name" value="DHPS"/>
    <property type="match status" value="1"/>
</dbReference>
<dbReference type="InterPro" id="IPR000489">
    <property type="entry name" value="Pterin-binding_dom"/>
</dbReference>
<dbReference type="GO" id="GO:0046654">
    <property type="term" value="P:tetrahydrofolate biosynthetic process"/>
    <property type="evidence" value="ECO:0007669"/>
    <property type="project" value="TreeGrafter"/>
</dbReference>
<protein>
    <recommendedName>
        <fullName evidence="6 12">Dihydropteroate synthase</fullName>
        <shortName evidence="12">DHPS</shortName>
        <ecNumber evidence="5 12">2.5.1.15</ecNumber>
    </recommendedName>
    <alternativeName>
        <fullName evidence="11 12">Dihydropteroate pyrophosphorylase</fullName>
    </alternativeName>
</protein>
<keyword evidence="7 12" id="KW-0808">Transferase</keyword>
<dbReference type="InterPro" id="IPR011005">
    <property type="entry name" value="Dihydropteroate_synth-like_sf"/>
</dbReference>
<proteinExistence type="inferred from homology"/>
<evidence type="ECO:0000256" key="9">
    <source>
        <dbReference type="ARBA" id="ARBA00022842"/>
    </source>
</evidence>
<dbReference type="FunFam" id="3.20.20.20:FF:000006">
    <property type="entry name" value="Dihydropteroate synthase"/>
    <property type="match status" value="1"/>
</dbReference>
<comment type="caution">
    <text evidence="14">The sequence shown here is derived from an EMBL/GenBank/DDBJ whole genome shotgun (WGS) entry which is preliminary data.</text>
</comment>
<dbReference type="Pfam" id="PF00809">
    <property type="entry name" value="Pterin_bind"/>
    <property type="match status" value="1"/>
</dbReference>
<comment type="similarity">
    <text evidence="4 12">Belongs to the DHPS family.</text>
</comment>
<dbReference type="EMBL" id="JAIOIU010000001">
    <property type="protein sequence ID" value="MBZ0158530.1"/>
    <property type="molecule type" value="Genomic_DNA"/>
</dbReference>
<evidence type="ECO:0000256" key="2">
    <source>
        <dbReference type="ARBA" id="ARBA00001946"/>
    </source>
</evidence>
<evidence type="ECO:0000256" key="5">
    <source>
        <dbReference type="ARBA" id="ARBA00012458"/>
    </source>
</evidence>
<keyword evidence="8 12" id="KW-0479">Metal-binding</keyword>
<dbReference type="Gene3D" id="3.20.20.20">
    <property type="entry name" value="Dihydropteroate synthase-like"/>
    <property type="match status" value="1"/>
</dbReference>
<dbReference type="EC" id="2.5.1.15" evidence="5 12"/>
<evidence type="ECO:0000259" key="13">
    <source>
        <dbReference type="PROSITE" id="PS50972"/>
    </source>
</evidence>
<dbReference type="PANTHER" id="PTHR20941">
    <property type="entry name" value="FOLATE SYNTHESIS PROTEINS"/>
    <property type="match status" value="1"/>
</dbReference>
<evidence type="ECO:0000256" key="12">
    <source>
        <dbReference type="RuleBase" id="RU361205"/>
    </source>
</evidence>
<comment type="pathway">
    <text evidence="3 12">Cofactor biosynthesis; tetrahydrofolate biosynthesis; 7,8-dihydrofolate from 2-amino-4-hydroxy-6-hydroxymethyl-7,8-dihydropteridine diphosphate and 4-aminobenzoate: step 1/2.</text>
</comment>
<comment type="catalytic activity">
    <reaction evidence="1">
        <text>(7,8-dihydropterin-6-yl)methyl diphosphate + 4-aminobenzoate = 7,8-dihydropteroate + diphosphate</text>
        <dbReference type="Rhea" id="RHEA:19949"/>
        <dbReference type="ChEBI" id="CHEBI:17836"/>
        <dbReference type="ChEBI" id="CHEBI:17839"/>
        <dbReference type="ChEBI" id="CHEBI:33019"/>
        <dbReference type="ChEBI" id="CHEBI:72950"/>
        <dbReference type="EC" id="2.5.1.15"/>
    </reaction>
</comment>
<name>A0AAJ1AH11_9BACT</name>
<dbReference type="GO" id="GO:0004156">
    <property type="term" value="F:dihydropteroate synthase activity"/>
    <property type="evidence" value="ECO:0007669"/>
    <property type="project" value="UniProtKB-EC"/>
</dbReference>
<dbReference type="GO" id="GO:0046872">
    <property type="term" value="F:metal ion binding"/>
    <property type="evidence" value="ECO:0007669"/>
    <property type="project" value="UniProtKB-KW"/>
</dbReference>
<dbReference type="SUPFAM" id="SSF51717">
    <property type="entry name" value="Dihydropteroate synthetase-like"/>
    <property type="match status" value="1"/>
</dbReference>